<organism evidence="2 3">
    <name type="scientific">Lucilia cuprina</name>
    <name type="common">Green bottle fly</name>
    <name type="synonym">Australian sheep blowfly</name>
    <dbReference type="NCBI Taxonomy" id="7375"/>
    <lineage>
        <taxon>Eukaryota</taxon>
        <taxon>Metazoa</taxon>
        <taxon>Ecdysozoa</taxon>
        <taxon>Arthropoda</taxon>
        <taxon>Hexapoda</taxon>
        <taxon>Insecta</taxon>
        <taxon>Pterygota</taxon>
        <taxon>Neoptera</taxon>
        <taxon>Endopterygota</taxon>
        <taxon>Diptera</taxon>
        <taxon>Brachycera</taxon>
        <taxon>Muscomorpha</taxon>
        <taxon>Oestroidea</taxon>
        <taxon>Calliphoridae</taxon>
        <taxon>Luciliinae</taxon>
        <taxon>Lucilia</taxon>
    </lineage>
</organism>
<dbReference type="EMBL" id="JRES01001548">
    <property type="protein sequence ID" value="KNC22109.1"/>
    <property type="molecule type" value="Genomic_DNA"/>
</dbReference>
<feature type="non-terminal residue" evidence="2">
    <location>
        <position position="176"/>
    </location>
</feature>
<accession>A0A0L0BS91</accession>
<evidence type="ECO:0000313" key="2">
    <source>
        <dbReference type="EMBL" id="KNC22109.1"/>
    </source>
</evidence>
<protein>
    <submittedName>
        <fullName evidence="2">Uncharacterized protein</fullName>
    </submittedName>
</protein>
<dbReference type="AlphaFoldDB" id="A0A0L0BS91"/>
<proteinExistence type="predicted"/>
<sequence length="176" mass="20430">MENKIDTPPKPKRVRLNPTRKWTIPEEKALIEFLMENRDFEKPSTQVFYKRFCEEKQLSMHWTQVRSKVRNMRVSYNKAKAWEGSTGAGSMQGDTVKELYSAQDSLESECESFLNSTETEDITTTSDTSVTNNAPSTSRKGIYSRTAVSEILMMQTEMLEIKKQKLDNEKNIKERE</sequence>
<dbReference type="OMA" id="ILMMQTE"/>
<dbReference type="OrthoDB" id="6771842at2759"/>
<gene>
    <name evidence="2" type="ORF">FF38_06438</name>
</gene>
<feature type="compositionally biased region" description="Low complexity" evidence="1">
    <location>
        <begin position="122"/>
        <end position="133"/>
    </location>
</feature>
<reference evidence="2 3" key="1">
    <citation type="journal article" date="2015" name="Nat. Commun.">
        <title>Lucilia cuprina genome unlocks parasitic fly biology to underpin future interventions.</title>
        <authorList>
            <person name="Anstead C.A."/>
            <person name="Korhonen P.K."/>
            <person name="Young N.D."/>
            <person name="Hall R.S."/>
            <person name="Jex A.R."/>
            <person name="Murali S.C."/>
            <person name="Hughes D.S."/>
            <person name="Lee S.F."/>
            <person name="Perry T."/>
            <person name="Stroehlein A.J."/>
            <person name="Ansell B.R."/>
            <person name="Breugelmans B."/>
            <person name="Hofmann A."/>
            <person name="Qu J."/>
            <person name="Dugan S."/>
            <person name="Lee S.L."/>
            <person name="Chao H."/>
            <person name="Dinh H."/>
            <person name="Han Y."/>
            <person name="Doddapaneni H.V."/>
            <person name="Worley K.C."/>
            <person name="Muzny D.M."/>
            <person name="Ioannidis P."/>
            <person name="Waterhouse R.M."/>
            <person name="Zdobnov E.M."/>
            <person name="James P.J."/>
            <person name="Bagnall N.H."/>
            <person name="Kotze A.C."/>
            <person name="Gibbs R.A."/>
            <person name="Richards S."/>
            <person name="Batterham P."/>
            <person name="Gasser R.B."/>
        </authorList>
    </citation>
    <scope>NUCLEOTIDE SEQUENCE [LARGE SCALE GENOMIC DNA]</scope>
    <source>
        <strain evidence="2 3">LS</strain>
        <tissue evidence="2">Full body</tissue>
    </source>
</reference>
<keyword evidence="3" id="KW-1185">Reference proteome</keyword>
<name>A0A0L0BS91_LUCCU</name>
<comment type="caution">
    <text evidence="2">The sequence shown here is derived from an EMBL/GenBank/DDBJ whole genome shotgun (WGS) entry which is preliminary data.</text>
</comment>
<feature type="region of interest" description="Disordered" evidence="1">
    <location>
        <begin position="117"/>
        <end position="138"/>
    </location>
</feature>
<evidence type="ECO:0000256" key="1">
    <source>
        <dbReference type="SAM" id="MobiDB-lite"/>
    </source>
</evidence>
<dbReference type="Proteomes" id="UP000037069">
    <property type="component" value="Unassembled WGS sequence"/>
</dbReference>
<evidence type="ECO:0000313" key="3">
    <source>
        <dbReference type="Proteomes" id="UP000037069"/>
    </source>
</evidence>